<feature type="transmembrane region" description="Helical" evidence="1">
    <location>
        <begin position="32"/>
        <end position="57"/>
    </location>
</feature>
<reference evidence="2" key="1">
    <citation type="journal article" date="2023" name="Science">
        <title>Elucidation of the pathway for biosynthesis of saponin adjuvants from the soapbark tree.</title>
        <authorList>
            <person name="Reed J."/>
            <person name="Orme A."/>
            <person name="El-Demerdash A."/>
            <person name="Owen C."/>
            <person name="Martin L.B.B."/>
            <person name="Misra R.C."/>
            <person name="Kikuchi S."/>
            <person name="Rejzek M."/>
            <person name="Martin A.C."/>
            <person name="Harkess A."/>
            <person name="Leebens-Mack J."/>
            <person name="Louveau T."/>
            <person name="Stephenson M.J."/>
            <person name="Osbourn A."/>
        </authorList>
    </citation>
    <scope>NUCLEOTIDE SEQUENCE</scope>
    <source>
        <strain evidence="2">S10</strain>
    </source>
</reference>
<evidence type="ECO:0000256" key="1">
    <source>
        <dbReference type="SAM" id="Phobius"/>
    </source>
</evidence>
<dbReference type="KEGG" id="qsa:O6P43_014354"/>
<accession>A0AAD7PR84</accession>
<organism evidence="2 3">
    <name type="scientific">Quillaja saponaria</name>
    <name type="common">Soap bark tree</name>
    <dbReference type="NCBI Taxonomy" id="32244"/>
    <lineage>
        <taxon>Eukaryota</taxon>
        <taxon>Viridiplantae</taxon>
        <taxon>Streptophyta</taxon>
        <taxon>Embryophyta</taxon>
        <taxon>Tracheophyta</taxon>
        <taxon>Spermatophyta</taxon>
        <taxon>Magnoliopsida</taxon>
        <taxon>eudicotyledons</taxon>
        <taxon>Gunneridae</taxon>
        <taxon>Pentapetalae</taxon>
        <taxon>rosids</taxon>
        <taxon>fabids</taxon>
        <taxon>Fabales</taxon>
        <taxon>Quillajaceae</taxon>
        <taxon>Quillaja</taxon>
    </lineage>
</organism>
<dbReference type="Pfam" id="PF04646">
    <property type="entry name" value="DUF604"/>
    <property type="match status" value="1"/>
</dbReference>
<dbReference type="GO" id="GO:0016740">
    <property type="term" value="F:transferase activity"/>
    <property type="evidence" value="ECO:0007669"/>
    <property type="project" value="UniProtKB-KW"/>
</dbReference>
<keyword evidence="3" id="KW-1185">Reference proteome</keyword>
<protein>
    <submittedName>
        <fullName evidence="2">Transferring glycosyl group transferase</fullName>
    </submittedName>
</protein>
<keyword evidence="1" id="KW-0812">Transmembrane</keyword>
<keyword evidence="1" id="KW-0472">Membrane</keyword>
<dbReference type="AlphaFoldDB" id="A0AAD7PR84"/>
<gene>
    <name evidence="2" type="ORF">O6P43_014354</name>
</gene>
<dbReference type="PANTHER" id="PTHR10811">
    <property type="entry name" value="FRINGE-RELATED"/>
    <property type="match status" value="1"/>
</dbReference>
<evidence type="ECO:0000313" key="3">
    <source>
        <dbReference type="Proteomes" id="UP001163823"/>
    </source>
</evidence>
<keyword evidence="2" id="KW-0808">Transferase</keyword>
<dbReference type="EMBL" id="JARAOO010000006">
    <property type="protein sequence ID" value="KAJ7964557.1"/>
    <property type="molecule type" value="Genomic_DNA"/>
</dbReference>
<proteinExistence type="predicted"/>
<dbReference type="FunFam" id="3.90.550.50:FF:000006">
    <property type="entry name" value="Fringe-related protein-like"/>
    <property type="match status" value="1"/>
</dbReference>
<comment type="caution">
    <text evidence="2">The sequence shown here is derived from an EMBL/GenBank/DDBJ whole genome shotgun (WGS) entry which is preliminary data.</text>
</comment>
<dbReference type="Proteomes" id="UP001163823">
    <property type="component" value="Chromosome 6"/>
</dbReference>
<sequence length="490" mass="56450">MEKRPISTRLELSPDPYKSSKFFTFPEKPSDIFVVLMRIGLFVCLIASISLAIYSAFSKPTGWFPYPYRSVRKISDVDSRPTNISHILFGLAGSLNTWRDRSRYSQLWWDENTTRGFVWLDGKPDVDTLRPEVSTPYRISEDWTRFKYSSSQSAVRIARIIYDNFKLGLPNVRWFVMGDDDTVFFTENLVSALAKYDHNKMYYIGGNSESVEQDVMHAYDMAFGGGGFAVSYPLAELLIKILDGCLFRYYYFYGSDQRIWACVSELGVPLTRESGFHQFDIRGSPYGLLAAHPVAPLVSLHHLDYLDSMFPNKTQIESLKSLMDAYRVDPARLLQQSFCYDRSRRWSISISWGFTIQIYTSIQMAKDLQVPLQTFRTWRSWSNGPFTFNTRPVTSNPCEAPVTYFLDHVEEVGKSGSFTSYKKFVAEDANKCKTTVGIDNIVVSAMKMDPQFFSEAPRRQCCEIMDRGKLKNGSLRIRIRKCRVRETITM</sequence>
<dbReference type="Gene3D" id="3.90.550.50">
    <property type="match status" value="1"/>
</dbReference>
<keyword evidence="1" id="KW-1133">Transmembrane helix</keyword>
<evidence type="ECO:0000313" key="2">
    <source>
        <dbReference type="EMBL" id="KAJ7964557.1"/>
    </source>
</evidence>
<dbReference type="InterPro" id="IPR006740">
    <property type="entry name" value="DUF604"/>
</dbReference>
<name>A0AAD7PR84_QUISA</name>